<dbReference type="SUPFAM" id="SSF49785">
    <property type="entry name" value="Galactose-binding domain-like"/>
    <property type="match status" value="2"/>
</dbReference>
<name>A0ABW4ID92_9SPHI</name>
<reference evidence="4" key="1">
    <citation type="journal article" date="2019" name="Int. J. Syst. Evol. Microbiol.">
        <title>The Global Catalogue of Microorganisms (GCM) 10K type strain sequencing project: providing services to taxonomists for standard genome sequencing and annotation.</title>
        <authorList>
            <consortium name="The Broad Institute Genomics Platform"/>
            <consortium name="The Broad Institute Genome Sequencing Center for Infectious Disease"/>
            <person name="Wu L."/>
            <person name="Ma J."/>
        </authorList>
    </citation>
    <scope>NUCLEOTIDE SEQUENCE [LARGE SCALE GENOMIC DNA]</scope>
    <source>
        <strain evidence="4">CCUG 53762</strain>
    </source>
</reference>
<dbReference type="InterPro" id="IPR026444">
    <property type="entry name" value="Secre_tail"/>
</dbReference>
<dbReference type="PROSITE" id="PS50022">
    <property type="entry name" value="FA58C_3"/>
    <property type="match status" value="2"/>
</dbReference>
<dbReference type="SMART" id="SM00231">
    <property type="entry name" value="FA58C"/>
    <property type="match status" value="2"/>
</dbReference>
<dbReference type="Pfam" id="PF17957">
    <property type="entry name" value="Big_7"/>
    <property type="match status" value="1"/>
</dbReference>
<dbReference type="NCBIfam" id="TIGR04183">
    <property type="entry name" value="Por_Secre_tail"/>
    <property type="match status" value="1"/>
</dbReference>
<evidence type="ECO:0000313" key="3">
    <source>
        <dbReference type="EMBL" id="MFD1630402.1"/>
    </source>
</evidence>
<feature type="signal peptide" evidence="1">
    <location>
        <begin position="1"/>
        <end position="20"/>
    </location>
</feature>
<evidence type="ECO:0000313" key="4">
    <source>
        <dbReference type="Proteomes" id="UP001597118"/>
    </source>
</evidence>
<dbReference type="Pfam" id="PF22633">
    <property type="entry name" value="F5_F8_type_C_2"/>
    <property type="match status" value="1"/>
</dbReference>
<evidence type="ECO:0000256" key="1">
    <source>
        <dbReference type="SAM" id="SignalP"/>
    </source>
</evidence>
<feature type="domain" description="F5/8 type C" evidence="2">
    <location>
        <begin position="42"/>
        <end position="146"/>
    </location>
</feature>
<dbReference type="InterPro" id="IPR008979">
    <property type="entry name" value="Galactose-bd-like_sf"/>
</dbReference>
<proteinExistence type="predicted"/>
<dbReference type="Gene3D" id="2.60.40.10">
    <property type="entry name" value="Immunoglobulins"/>
    <property type="match status" value="2"/>
</dbReference>
<keyword evidence="4" id="KW-1185">Reference proteome</keyword>
<evidence type="ECO:0000259" key="2">
    <source>
        <dbReference type="PROSITE" id="PS50022"/>
    </source>
</evidence>
<dbReference type="PANTHER" id="PTHR45713:SF6">
    <property type="entry name" value="F5_8 TYPE C DOMAIN-CONTAINING PROTEIN"/>
    <property type="match status" value="1"/>
</dbReference>
<accession>A0ABW4ID92</accession>
<sequence length="665" mass="72426">MKQKITLFILLMCCVIFVKAQDNLALNKIAVASSGVASAAVDGNPGSRWESIHNVDPQWIYVDLGATYNISQVKILWEGAMAEDYVIEVSNDTETWGTPIVTATGNNTPENDWTGLTAAGRYVRVYGTKRLLPYGYSIYELEVYGTFAGGNYAPSVSITTPGNNANFPQPANINIAANAADTDGTISKVEFYNGNDKIGEALTAPYSFEWQHVMAGTYSITAKATDNTGDFTISSPITVLVNLPVIIPTCGGLGFDSDYTYAFSWDNDNPTITFIPNPNMPTTGDQTLIFYYGTDPDATMGGTNIKPNVPHQITANQGDLIYFYFTYSIPAGGEKNNMNAKHSFEVGSCNTVNLAKNKDAFVSSGDAALAVDGNIGTRWESAASDPQWIYVDLGESYNINRVKITWESARSKDYVIEVSDDINSWGTPVLSVTDNPAVLEEGTTNRWIYEHSGLSATGRYVRIYATSRMIGYGHSIWELEVYGTPDEGTLPVSLIDFTAKTQTNGTVSLNWSTASEQGNNYFLLERSADGKNFSSLTEVPSKGSNSNYQFTDAQPLNGNNYYRLTQVDKDGKSKELSIQSVSVSLAKQNSNIYPNPLKGNTFYITLGENNNSNPVTVTVSSLVGKEVYKGSFTSSDIKVELASKLPSGIYTVKAGAQQTFKLYVE</sequence>
<dbReference type="InterPro" id="IPR013783">
    <property type="entry name" value="Ig-like_fold"/>
</dbReference>
<dbReference type="PANTHER" id="PTHR45713">
    <property type="entry name" value="FTP DOMAIN-CONTAINING PROTEIN"/>
    <property type="match status" value="1"/>
</dbReference>
<organism evidence="3 4">
    <name type="scientific">Pseudopedobacter beijingensis</name>
    <dbReference type="NCBI Taxonomy" id="1207056"/>
    <lineage>
        <taxon>Bacteria</taxon>
        <taxon>Pseudomonadati</taxon>
        <taxon>Bacteroidota</taxon>
        <taxon>Sphingobacteriia</taxon>
        <taxon>Sphingobacteriales</taxon>
        <taxon>Sphingobacteriaceae</taxon>
        <taxon>Pseudopedobacter</taxon>
    </lineage>
</organism>
<protein>
    <submittedName>
        <fullName evidence="3">Discoidin domain-containing protein</fullName>
    </submittedName>
</protein>
<dbReference type="Pfam" id="PF00754">
    <property type="entry name" value="F5_F8_type_C"/>
    <property type="match status" value="1"/>
</dbReference>
<dbReference type="EMBL" id="JBHUDG010000016">
    <property type="protein sequence ID" value="MFD1630402.1"/>
    <property type="molecule type" value="Genomic_DNA"/>
</dbReference>
<dbReference type="Pfam" id="PF18962">
    <property type="entry name" value="Por_Secre_tail"/>
    <property type="match status" value="1"/>
</dbReference>
<comment type="caution">
    <text evidence="3">The sequence shown here is derived from an EMBL/GenBank/DDBJ whole genome shotgun (WGS) entry which is preliminary data.</text>
</comment>
<dbReference type="InterPro" id="IPR051941">
    <property type="entry name" value="BG_Antigen-Binding_Lectin"/>
</dbReference>
<gene>
    <name evidence="3" type="ORF">ACFSAH_10970</name>
</gene>
<feature type="chain" id="PRO_5046519129" evidence="1">
    <location>
        <begin position="21"/>
        <end position="665"/>
    </location>
</feature>
<keyword evidence="1" id="KW-0732">Signal</keyword>
<dbReference type="Gene3D" id="2.60.120.260">
    <property type="entry name" value="Galactose-binding domain-like"/>
    <property type="match status" value="2"/>
</dbReference>
<dbReference type="RefSeq" id="WP_379662779.1">
    <property type="nucleotide sequence ID" value="NZ_JBHUDG010000016.1"/>
</dbReference>
<dbReference type="Proteomes" id="UP001597118">
    <property type="component" value="Unassembled WGS sequence"/>
</dbReference>
<dbReference type="InterPro" id="IPR000421">
    <property type="entry name" value="FA58C"/>
</dbReference>
<feature type="domain" description="F5/8 type C" evidence="2">
    <location>
        <begin position="333"/>
        <end position="484"/>
    </location>
</feature>